<comment type="caution">
    <text evidence="2">The sequence shown here is derived from an EMBL/GenBank/DDBJ whole genome shotgun (WGS) entry which is preliminary data.</text>
</comment>
<dbReference type="EMBL" id="JAINUG010000074">
    <property type="protein sequence ID" value="KAJ8400794.1"/>
    <property type="molecule type" value="Genomic_DNA"/>
</dbReference>
<feature type="region of interest" description="Disordered" evidence="1">
    <location>
        <begin position="33"/>
        <end position="61"/>
    </location>
</feature>
<sequence>MLAAGTEKNPNPEPWNNLSPTYQYKSVAVSADYKSLKEEGPDSCGSSEELQGHLAGMPPSALHLEPLVGEERGRGANQQKRAENKPSHFLPRFLQSAAIVCLAAKLLSGARRTLTGNHAGRGIAPGVITGPNTHRDSHYQEGGFTGPR</sequence>
<evidence type="ECO:0000313" key="3">
    <source>
        <dbReference type="Proteomes" id="UP001221898"/>
    </source>
</evidence>
<gene>
    <name evidence="2" type="ORF">AAFF_G00391480</name>
</gene>
<dbReference type="AlphaFoldDB" id="A0AAD7SDZ6"/>
<name>A0AAD7SDZ6_9TELE</name>
<accession>A0AAD7SDZ6</accession>
<reference evidence="2" key="1">
    <citation type="journal article" date="2023" name="Science">
        <title>Genome structures resolve the early diversification of teleost fishes.</title>
        <authorList>
            <person name="Parey E."/>
            <person name="Louis A."/>
            <person name="Montfort J."/>
            <person name="Bouchez O."/>
            <person name="Roques C."/>
            <person name="Iampietro C."/>
            <person name="Lluch J."/>
            <person name="Castinel A."/>
            <person name="Donnadieu C."/>
            <person name="Desvignes T."/>
            <person name="Floi Bucao C."/>
            <person name="Jouanno E."/>
            <person name="Wen M."/>
            <person name="Mejri S."/>
            <person name="Dirks R."/>
            <person name="Jansen H."/>
            <person name="Henkel C."/>
            <person name="Chen W.J."/>
            <person name="Zahm M."/>
            <person name="Cabau C."/>
            <person name="Klopp C."/>
            <person name="Thompson A.W."/>
            <person name="Robinson-Rechavi M."/>
            <person name="Braasch I."/>
            <person name="Lecointre G."/>
            <person name="Bobe J."/>
            <person name="Postlethwait J.H."/>
            <person name="Berthelot C."/>
            <person name="Roest Crollius H."/>
            <person name="Guiguen Y."/>
        </authorList>
    </citation>
    <scope>NUCLEOTIDE SEQUENCE</scope>
    <source>
        <strain evidence="2">NC1722</strain>
    </source>
</reference>
<keyword evidence="3" id="KW-1185">Reference proteome</keyword>
<dbReference type="Proteomes" id="UP001221898">
    <property type="component" value="Unassembled WGS sequence"/>
</dbReference>
<feature type="region of interest" description="Disordered" evidence="1">
    <location>
        <begin position="119"/>
        <end position="148"/>
    </location>
</feature>
<protein>
    <submittedName>
        <fullName evidence="2">Uncharacterized protein</fullName>
    </submittedName>
</protein>
<proteinExistence type="predicted"/>
<feature type="compositionally biased region" description="Basic and acidic residues" evidence="1">
    <location>
        <begin position="69"/>
        <end position="86"/>
    </location>
</feature>
<feature type="region of interest" description="Disordered" evidence="1">
    <location>
        <begin position="69"/>
        <end position="88"/>
    </location>
</feature>
<evidence type="ECO:0000313" key="2">
    <source>
        <dbReference type="EMBL" id="KAJ8400794.1"/>
    </source>
</evidence>
<feature type="region of interest" description="Disordered" evidence="1">
    <location>
        <begin position="1"/>
        <end position="21"/>
    </location>
</feature>
<organism evidence="2 3">
    <name type="scientific">Aldrovandia affinis</name>
    <dbReference type="NCBI Taxonomy" id="143900"/>
    <lineage>
        <taxon>Eukaryota</taxon>
        <taxon>Metazoa</taxon>
        <taxon>Chordata</taxon>
        <taxon>Craniata</taxon>
        <taxon>Vertebrata</taxon>
        <taxon>Euteleostomi</taxon>
        <taxon>Actinopterygii</taxon>
        <taxon>Neopterygii</taxon>
        <taxon>Teleostei</taxon>
        <taxon>Notacanthiformes</taxon>
        <taxon>Halosauridae</taxon>
        <taxon>Aldrovandia</taxon>
    </lineage>
</organism>
<evidence type="ECO:0000256" key="1">
    <source>
        <dbReference type="SAM" id="MobiDB-lite"/>
    </source>
</evidence>